<protein>
    <recommendedName>
        <fullName evidence="3">Archease domain-containing protein</fullName>
    </recommendedName>
</protein>
<dbReference type="RefSeq" id="WP_323738267.1">
    <property type="nucleotide sequence ID" value="NZ_CP112932.1"/>
</dbReference>
<evidence type="ECO:0000313" key="2">
    <source>
        <dbReference type="Proteomes" id="UP001326613"/>
    </source>
</evidence>
<keyword evidence="2" id="KW-1185">Reference proteome</keyword>
<reference evidence="1 2" key="1">
    <citation type="submission" date="2022-10" db="EMBL/GenBank/DDBJ databases">
        <title>Host association and intracellularity evolved multiple times independently in the Rickettsiales.</title>
        <authorList>
            <person name="Castelli M."/>
            <person name="Nardi T."/>
            <person name="Gammuto L."/>
            <person name="Bellinzona G."/>
            <person name="Sabaneyeva E."/>
            <person name="Potekhin A."/>
            <person name="Serra V."/>
            <person name="Petroni G."/>
            <person name="Sassera D."/>
        </authorList>
    </citation>
    <scope>NUCLEOTIDE SEQUENCE [LARGE SCALE GENOMIC DNA]</scope>
    <source>
        <strain evidence="1 2">Kr 154-4</strain>
    </source>
</reference>
<accession>A0ABZ0UQ45</accession>
<sequence>MKIFSPERIFYNYSENDINLEAVKNLSYIIAEEDEDLKLLTFQKFKNLFYKIVDKKASIIFKDFQNKSMFFYSWFDTSKISFSLVSSVYKRLPFETEIILQSNLRCIFDDFINFQVISFNDMQEITYEESLHEEESHQVQVFAIELPAKKVLFRFDY</sequence>
<name>A0ABZ0UQ45_9RICK</name>
<gene>
    <name evidence="1" type="ORF">Trichorick_00039</name>
</gene>
<proteinExistence type="predicted"/>
<dbReference type="Proteomes" id="UP001326613">
    <property type="component" value="Chromosome"/>
</dbReference>
<organism evidence="1 2">
    <name type="scientific">Candidatus Trichorickettsia mobilis</name>
    <dbReference type="NCBI Taxonomy" id="1346319"/>
    <lineage>
        <taxon>Bacteria</taxon>
        <taxon>Pseudomonadati</taxon>
        <taxon>Pseudomonadota</taxon>
        <taxon>Alphaproteobacteria</taxon>
        <taxon>Rickettsiales</taxon>
        <taxon>Rickettsiaceae</taxon>
        <taxon>Rickettsieae</taxon>
        <taxon>Candidatus Trichorickettsia</taxon>
    </lineage>
</organism>
<evidence type="ECO:0000313" key="1">
    <source>
        <dbReference type="EMBL" id="WPY00169.1"/>
    </source>
</evidence>
<dbReference type="EMBL" id="CP112932">
    <property type="protein sequence ID" value="WPY00169.1"/>
    <property type="molecule type" value="Genomic_DNA"/>
</dbReference>
<evidence type="ECO:0008006" key="3">
    <source>
        <dbReference type="Google" id="ProtNLM"/>
    </source>
</evidence>